<dbReference type="GeneID" id="140707587"/>
<evidence type="ECO:0000313" key="2">
    <source>
        <dbReference type="RefSeq" id="XP_072857740.1"/>
    </source>
</evidence>
<reference evidence="2" key="1">
    <citation type="submission" date="2025-08" db="UniProtKB">
        <authorList>
            <consortium name="RefSeq"/>
        </authorList>
    </citation>
    <scope>IDENTIFICATION</scope>
</reference>
<organism evidence="1 2">
    <name type="scientific">Pogona vitticeps</name>
    <name type="common">central bearded dragon</name>
    <dbReference type="NCBI Taxonomy" id="103695"/>
    <lineage>
        <taxon>Eukaryota</taxon>
        <taxon>Metazoa</taxon>
        <taxon>Chordata</taxon>
        <taxon>Craniata</taxon>
        <taxon>Vertebrata</taxon>
        <taxon>Euteleostomi</taxon>
        <taxon>Lepidosauria</taxon>
        <taxon>Squamata</taxon>
        <taxon>Bifurcata</taxon>
        <taxon>Unidentata</taxon>
        <taxon>Episquamata</taxon>
        <taxon>Toxicofera</taxon>
        <taxon>Iguania</taxon>
        <taxon>Acrodonta</taxon>
        <taxon>Agamidae</taxon>
        <taxon>Amphibolurinae</taxon>
        <taxon>Pogona</taxon>
    </lineage>
</organism>
<protein>
    <submittedName>
        <fullName evidence="2">NADH dehydrogenase [ubiquinone] 1 subunit C1, mitochondrial isoform X1</fullName>
    </submittedName>
</protein>
<dbReference type="Proteomes" id="UP001652642">
    <property type="component" value="Chromosome 5"/>
</dbReference>
<accession>A0ABM5GJA9</accession>
<proteinExistence type="predicted"/>
<sequence>MRHDLISTSPPSAAVVRIDLIAPTRDFSVHFVAVAESDSEEHITVDAVAHRWRPSRLKPHLLCILITRPPCCLIGAFACRSQSQGSDLLYCRGEVIQDGGALAAREAAFAVVATSEPKSLKIVVTISQNMKGEKQRENLSDSCK</sequence>
<dbReference type="RefSeq" id="XP_072857740.1">
    <property type="nucleotide sequence ID" value="XM_073001639.1"/>
</dbReference>
<evidence type="ECO:0000313" key="1">
    <source>
        <dbReference type="Proteomes" id="UP001652642"/>
    </source>
</evidence>
<gene>
    <name evidence="2" type="primary">NDUFC1</name>
</gene>
<name>A0ABM5GJA9_9SAUR</name>
<keyword evidence="1" id="KW-1185">Reference proteome</keyword>